<keyword evidence="2" id="KW-1185">Reference proteome</keyword>
<organism evidence="1 2">
    <name type="scientific">Mesobacillus campisalis</name>
    <dbReference type="NCBI Taxonomy" id="1408103"/>
    <lineage>
        <taxon>Bacteria</taxon>
        <taxon>Bacillati</taxon>
        <taxon>Bacillota</taxon>
        <taxon>Bacilli</taxon>
        <taxon>Bacillales</taxon>
        <taxon>Bacillaceae</taxon>
        <taxon>Mesobacillus</taxon>
    </lineage>
</organism>
<dbReference type="OrthoDB" id="2356532at2"/>
<comment type="caution">
    <text evidence="1">The sequence shown here is derived from an EMBL/GenBank/DDBJ whole genome shotgun (WGS) entry which is preliminary data.</text>
</comment>
<proteinExistence type="predicted"/>
<accession>A0A0M2SQM1</accession>
<name>A0A0M2SQM1_9BACI</name>
<protein>
    <submittedName>
        <fullName evidence="1">Uncharacterized protein</fullName>
    </submittedName>
</protein>
<gene>
    <name evidence="1" type="ORF">WQ57_18695</name>
</gene>
<dbReference type="RefSeq" id="WP_046525289.1">
    <property type="nucleotide sequence ID" value="NZ_LAYY01000028.1"/>
</dbReference>
<evidence type="ECO:0000313" key="1">
    <source>
        <dbReference type="EMBL" id="KKK36523.1"/>
    </source>
</evidence>
<reference evidence="1 2" key="1">
    <citation type="submission" date="2015-04" db="EMBL/GenBank/DDBJ databases">
        <title>Taxonomic description and genome sequence of Bacillus campisalis sp. nov., a novel member of the genus Bacillus isolated from solar saltern.</title>
        <authorList>
            <person name="Mathan Kumar R."/>
            <person name="Kaur G."/>
            <person name="Kumar A."/>
            <person name="Singh N.K."/>
            <person name="Kaur N."/>
            <person name="Kumar N."/>
            <person name="Mayilraj S."/>
        </authorList>
    </citation>
    <scope>NUCLEOTIDE SEQUENCE [LARGE SCALE GENOMIC DNA]</scope>
    <source>
        <strain evidence="1 2">SA2-6</strain>
    </source>
</reference>
<dbReference type="EMBL" id="LAYY01000028">
    <property type="protein sequence ID" value="KKK36523.1"/>
    <property type="molecule type" value="Genomic_DNA"/>
</dbReference>
<dbReference type="AlphaFoldDB" id="A0A0M2SQM1"/>
<dbReference type="Proteomes" id="UP000034166">
    <property type="component" value="Unassembled WGS sequence"/>
</dbReference>
<sequence>MLKLILRGLEKEQVESRHIKGNAVFYHERTLAAIQYNENDEVIFLIDPQLEMSQYEVIREVILEITAGKDITIDESECQLGYLQNGESAHLIRNWEPWKEFLMKARLRTLEGQNVIVKNEEGEDLDNGLLAEYATAENPFRITSCTVITIFGERKYEGESLAVEPTNSFS</sequence>
<dbReference type="PATRIC" id="fig|1408103.3.peg.4143"/>
<evidence type="ECO:0000313" key="2">
    <source>
        <dbReference type="Proteomes" id="UP000034166"/>
    </source>
</evidence>